<reference evidence="1 2" key="1">
    <citation type="submission" date="2018-06" db="EMBL/GenBank/DDBJ databases">
        <title>Chryseolinea flavus sp. nov., a member of the phylum Bacteroidetes isolated from soil.</title>
        <authorList>
            <person name="Li Y."/>
            <person name="Wang J."/>
        </authorList>
    </citation>
    <scope>NUCLEOTIDE SEQUENCE [LARGE SCALE GENOMIC DNA]</scope>
    <source>
        <strain evidence="1 2">SDU1-6</strain>
    </source>
</reference>
<dbReference type="InterPro" id="IPR036583">
    <property type="entry name" value="23S_rRNA_IVS_sf"/>
</dbReference>
<accession>A0A364Y4L1</accession>
<evidence type="ECO:0000313" key="2">
    <source>
        <dbReference type="Proteomes" id="UP000251889"/>
    </source>
</evidence>
<dbReference type="AlphaFoldDB" id="A0A364Y4L1"/>
<dbReference type="CDD" id="cd16377">
    <property type="entry name" value="23S_rRNA_IVP_like"/>
    <property type="match status" value="1"/>
</dbReference>
<dbReference type="InterPro" id="IPR012657">
    <property type="entry name" value="23S_rRNA-intervening_sequence"/>
</dbReference>
<sequence>MAFNFERLEVWKLSVNNSGSIYDLTKGFPKEEIYGLTSQIRRASDSVSLNIAEGSTGQTKVEFGRFLGYAVRSGIEVIGCLYLARTKGFIDENVFSLFYQQVETMIIKIQSLRKSLR</sequence>
<dbReference type="SUPFAM" id="SSF158446">
    <property type="entry name" value="IVS-encoded protein-like"/>
    <property type="match status" value="1"/>
</dbReference>
<evidence type="ECO:0000313" key="1">
    <source>
        <dbReference type="EMBL" id="RAW01689.1"/>
    </source>
</evidence>
<protein>
    <submittedName>
        <fullName evidence="1">Four helix bundle protein</fullName>
    </submittedName>
</protein>
<keyword evidence="2" id="KW-1185">Reference proteome</keyword>
<comment type="caution">
    <text evidence="1">The sequence shown here is derived from an EMBL/GenBank/DDBJ whole genome shotgun (WGS) entry which is preliminary data.</text>
</comment>
<dbReference type="PANTHER" id="PTHR38471">
    <property type="entry name" value="FOUR HELIX BUNDLE PROTEIN"/>
    <property type="match status" value="1"/>
</dbReference>
<organism evidence="1 2">
    <name type="scientific">Pseudochryseolinea flava</name>
    <dbReference type="NCBI Taxonomy" id="2059302"/>
    <lineage>
        <taxon>Bacteria</taxon>
        <taxon>Pseudomonadati</taxon>
        <taxon>Bacteroidota</taxon>
        <taxon>Cytophagia</taxon>
        <taxon>Cytophagales</taxon>
        <taxon>Fulvivirgaceae</taxon>
        <taxon>Pseudochryseolinea</taxon>
    </lineage>
</organism>
<name>A0A364Y4L1_9BACT</name>
<dbReference type="Pfam" id="PF05635">
    <property type="entry name" value="23S_rRNA_IVP"/>
    <property type="match status" value="1"/>
</dbReference>
<dbReference type="Gene3D" id="1.20.1440.60">
    <property type="entry name" value="23S rRNA-intervening sequence"/>
    <property type="match status" value="1"/>
</dbReference>
<dbReference type="EMBL" id="QMFY01000003">
    <property type="protein sequence ID" value="RAW01689.1"/>
    <property type="molecule type" value="Genomic_DNA"/>
</dbReference>
<dbReference type="RefSeq" id="WP_112746429.1">
    <property type="nucleotide sequence ID" value="NZ_QMFY01000003.1"/>
</dbReference>
<proteinExistence type="predicted"/>
<gene>
    <name evidence="1" type="ORF">DQQ10_08535</name>
</gene>
<dbReference type="PANTHER" id="PTHR38471:SF2">
    <property type="entry name" value="FOUR HELIX BUNDLE PROTEIN"/>
    <property type="match status" value="1"/>
</dbReference>
<dbReference type="Proteomes" id="UP000251889">
    <property type="component" value="Unassembled WGS sequence"/>
</dbReference>
<dbReference type="NCBIfam" id="TIGR02436">
    <property type="entry name" value="four helix bundle protein"/>
    <property type="match status" value="1"/>
</dbReference>
<dbReference type="OrthoDB" id="9811959at2"/>